<keyword evidence="5" id="KW-0687">Ribonucleoprotein</keyword>
<keyword evidence="9" id="KW-1185">Reference proteome</keyword>
<dbReference type="PANTHER" id="PTHR28595">
    <property type="entry name" value="39S RIBOSOMAL PROTEIN L54, MITOCHONDRIAL"/>
    <property type="match status" value="1"/>
</dbReference>
<dbReference type="InterPro" id="IPR013870">
    <property type="entry name" value="Ribosomal_mL54"/>
</dbReference>
<reference evidence="9" key="1">
    <citation type="submission" date="2017-01" db="EMBL/GenBank/DDBJ databases">
        <authorList>
            <person name="Wang Y."/>
            <person name="White M."/>
            <person name="Kvist S."/>
            <person name="Moncalvo J.-M."/>
        </authorList>
    </citation>
    <scope>NUCLEOTIDE SEQUENCE [LARGE SCALE GENOMIC DNA]</scope>
    <source>
        <strain evidence="9">COL-18-3</strain>
    </source>
</reference>
<dbReference type="Proteomes" id="UP000188320">
    <property type="component" value="Unassembled WGS sequence"/>
</dbReference>
<dbReference type="PANTHER" id="PTHR28595:SF1">
    <property type="entry name" value="LARGE RIBOSOMAL SUBUNIT PROTEIN ML54"/>
    <property type="match status" value="1"/>
</dbReference>
<dbReference type="EMBL" id="LSSK01000552">
    <property type="protein sequence ID" value="OMH82969.1"/>
    <property type="molecule type" value="Genomic_DNA"/>
</dbReference>
<keyword evidence="4" id="KW-0496">Mitochondrion</keyword>
<protein>
    <recommendedName>
        <fullName evidence="7">Large ribosomal subunit protein mL54</fullName>
    </recommendedName>
</protein>
<accession>A0A1R1PPU3</accession>
<dbReference type="OrthoDB" id="10252718at2759"/>
<comment type="similarity">
    <text evidence="6">Belongs to the mitochondrion-specific ribosomal protein mL54 family.</text>
</comment>
<dbReference type="GO" id="GO:0005762">
    <property type="term" value="C:mitochondrial large ribosomal subunit"/>
    <property type="evidence" value="ECO:0007669"/>
    <property type="project" value="TreeGrafter"/>
</dbReference>
<evidence type="ECO:0000256" key="6">
    <source>
        <dbReference type="ARBA" id="ARBA00033752"/>
    </source>
</evidence>
<comment type="caution">
    <text evidence="8">The sequence shown here is derived from an EMBL/GenBank/DDBJ whole genome shotgun (WGS) entry which is preliminary data.</text>
</comment>
<evidence type="ECO:0000256" key="5">
    <source>
        <dbReference type="ARBA" id="ARBA00023274"/>
    </source>
</evidence>
<evidence type="ECO:0000313" key="9">
    <source>
        <dbReference type="Proteomes" id="UP000188320"/>
    </source>
</evidence>
<evidence type="ECO:0000313" key="8">
    <source>
        <dbReference type="EMBL" id="OMH82969.1"/>
    </source>
</evidence>
<comment type="subcellular location">
    <subcellularLocation>
        <location evidence="1">Mitochondrion</location>
    </subcellularLocation>
</comment>
<dbReference type="GO" id="GO:0003735">
    <property type="term" value="F:structural constituent of ribosome"/>
    <property type="evidence" value="ECO:0007669"/>
    <property type="project" value="TreeGrafter"/>
</dbReference>
<evidence type="ECO:0000256" key="7">
    <source>
        <dbReference type="ARBA" id="ARBA00035179"/>
    </source>
</evidence>
<evidence type="ECO:0000256" key="4">
    <source>
        <dbReference type="ARBA" id="ARBA00023128"/>
    </source>
</evidence>
<evidence type="ECO:0000256" key="3">
    <source>
        <dbReference type="ARBA" id="ARBA00022980"/>
    </source>
</evidence>
<keyword evidence="2" id="KW-0809">Transit peptide</keyword>
<sequence>MSFITPFLKATAASKITYIAPQFYSLNVAIRRFTSNTSSNTSSNVNPTEPPREKSYILKGMPLKGLNYSSKGEELIALDDSEYPEWLWTLLQSKKASEMTANDISESDSSDPRTARLLLKAQNKAGIKKANFLKKKKK</sequence>
<evidence type="ECO:0000256" key="2">
    <source>
        <dbReference type="ARBA" id="ARBA00022946"/>
    </source>
</evidence>
<name>A0A1R1PPU3_ZANCU</name>
<gene>
    <name evidence="8" type="ORF">AX774_g3540</name>
</gene>
<keyword evidence="3 8" id="KW-0689">Ribosomal protein</keyword>
<proteinExistence type="inferred from homology"/>
<evidence type="ECO:0000256" key="1">
    <source>
        <dbReference type="ARBA" id="ARBA00004173"/>
    </source>
</evidence>
<organism evidence="8 9">
    <name type="scientific">Zancudomyces culisetae</name>
    <name type="common">Gut fungus</name>
    <name type="synonym">Smittium culisetae</name>
    <dbReference type="NCBI Taxonomy" id="1213189"/>
    <lineage>
        <taxon>Eukaryota</taxon>
        <taxon>Fungi</taxon>
        <taxon>Fungi incertae sedis</taxon>
        <taxon>Zoopagomycota</taxon>
        <taxon>Kickxellomycotina</taxon>
        <taxon>Harpellomycetes</taxon>
        <taxon>Harpellales</taxon>
        <taxon>Legeriomycetaceae</taxon>
        <taxon>Zancudomyces</taxon>
    </lineage>
</organism>
<dbReference type="Pfam" id="PF08561">
    <property type="entry name" value="Ribosomal_L37"/>
    <property type="match status" value="1"/>
</dbReference>
<dbReference type="AlphaFoldDB" id="A0A1R1PPU3"/>